<keyword evidence="7" id="KW-0966">Cell projection</keyword>
<gene>
    <name evidence="7" type="ORF">LQ50_00365</name>
</gene>
<dbReference type="InterPro" id="IPR003713">
    <property type="entry name" value="FliS"/>
</dbReference>
<dbReference type="Gene3D" id="1.20.120.340">
    <property type="entry name" value="Flagellar protein FliS"/>
    <property type="match status" value="1"/>
</dbReference>
<dbReference type="Proteomes" id="UP000030832">
    <property type="component" value="Unassembled WGS sequence"/>
</dbReference>
<dbReference type="PANTHER" id="PTHR34773">
    <property type="entry name" value="FLAGELLAR SECRETION CHAPERONE FLIS"/>
    <property type="match status" value="1"/>
</dbReference>
<comment type="caution">
    <text evidence="7">The sequence shown here is derived from an EMBL/GenBank/DDBJ whole genome shotgun (WGS) entry which is preliminary data.</text>
</comment>
<evidence type="ECO:0000256" key="1">
    <source>
        <dbReference type="ARBA" id="ARBA00004514"/>
    </source>
</evidence>
<evidence type="ECO:0000256" key="2">
    <source>
        <dbReference type="ARBA" id="ARBA00008787"/>
    </source>
</evidence>
<dbReference type="eggNOG" id="COG1516">
    <property type="taxonomic scope" value="Bacteria"/>
</dbReference>
<organism evidence="7 8">
    <name type="scientific">Halalkalibacter okhensis</name>
    <dbReference type="NCBI Taxonomy" id="333138"/>
    <lineage>
        <taxon>Bacteria</taxon>
        <taxon>Bacillati</taxon>
        <taxon>Bacillota</taxon>
        <taxon>Bacilli</taxon>
        <taxon>Bacillales</taxon>
        <taxon>Bacillaceae</taxon>
        <taxon>Halalkalibacter</taxon>
    </lineage>
</organism>
<comment type="subcellular location">
    <subcellularLocation>
        <location evidence="1 6">Cytoplasm</location>
        <location evidence="1 6">Cytosol</location>
    </subcellularLocation>
</comment>
<evidence type="ECO:0000313" key="8">
    <source>
        <dbReference type="Proteomes" id="UP000030832"/>
    </source>
</evidence>
<dbReference type="Pfam" id="PF02561">
    <property type="entry name" value="FliS"/>
    <property type="match status" value="1"/>
</dbReference>
<keyword evidence="7" id="KW-0969">Cilium</keyword>
<reference evidence="7 8" key="1">
    <citation type="submission" date="2014-09" db="EMBL/GenBank/DDBJ databases">
        <title>Genome sequencing and annotation of Bacillus Okhensis strain Kh10-101T.</title>
        <authorList>
            <person name="Prakash J.S."/>
        </authorList>
    </citation>
    <scope>NUCLEOTIDE SEQUENCE [LARGE SCALE GENOMIC DNA]</scope>
    <source>
        <strain evidence="8">Kh10-101T</strain>
    </source>
</reference>
<dbReference type="PIRSF" id="PIRSF039090">
    <property type="entry name" value="Flis"/>
    <property type="match status" value="1"/>
</dbReference>
<dbReference type="AlphaFoldDB" id="A0A0B0IGS9"/>
<keyword evidence="5" id="KW-0143">Chaperone</keyword>
<keyword evidence="8" id="KW-1185">Reference proteome</keyword>
<dbReference type="EMBL" id="JRJU01000001">
    <property type="protein sequence ID" value="KHF41793.1"/>
    <property type="molecule type" value="Genomic_DNA"/>
</dbReference>
<evidence type="ECO:0000256" key="4">
    <source>
        <dbReference type="ARBA" id="ARBA00022795"/>
    </source>
</evidence>
<dbReference type="STRING" id="333138.LQ50_00365"/>
<keyword evidence="3 6" id="KW-0963">Cytoplasm</keyword>
<protein>
    <recommendedName>
        <fullName evidence="6">Flagellar secretion chaperone FliS</fullName>
    </recommendedName>
</protein>
<dbReference type="OrthoDB" id="9792010at2"/>
<dbReference type="NCBIfam" id="TIGR00208">
    <property type="entry name" value="fliS"/>
    <property type="match status" value="1"/>
</dbReference>
<evidence type="ECO:0000313" key="7">
    <source>
        <dbReference type="EMBL" id="KHF41793.1"/>
    </source>
</evidence>
<dbReference type="SUPFAM" id="SSF101116">
    <property type="entry name" value="Flagellar export chaperone FliS"/>
    <property type="match status" value="1"/>
</dbReference>
<dbReference type="InterPro" id="IPR036584">
    <property type="entry name" value="FliS_sf"/>
</dbReference>
<sequence>MTTSLTNETLYQKSPQELTALLYEACVTNLENAIIFIDQKDFIQANEKLKLASDIVHRLGAGLNYGAGIIADQLEQIYNYMADRLVEANIKKDKKIINEVIHLLTEIMSSWNESMKTKPNSMAKRTTAKVNVYETNSLYEK</sequence>
<name>A0A0B0IGS9_9BACI</name>
<keyword evidence="7" id="KW-0282">Flagellum</keyword>
<proteinExistence type="inferred from homology"/>
<evidence type="ECO:0000256" key="6">
    <source>
        <dbReference type="PIRNR" id="PIRNR039090"/>
    </source>
</evidence>
<accession>A0A0B0IGS9</accession>
<dbReference type="GO" id="GO:0071973">
    <property type="term" value="P:bacterial-type flagellum-dependent cell motility"/>
    <property type="evidence" value="ECO:0007669"/>
    <property type="project" value="TreeGrafter"/>
</dbReference>
<dbReference type="CDD" id="cd16098">
    <property type="entry name" value="FliS"/>
    <property type="match status" value="1"/>
</dbReference>
<comment type="similarity">
    <text evidence="2 6">Belongs to the FliS family.</text>
</comment>
<evidence type="ECO:0000256" key="3">
    <source>
        <dbReference type="ARBA" id="ARBA00022490"/>
    </source>
</evidence>
<dbReference type="GO" id="GO:0044780">
    <property type="term" value="P:bacterial-type flagellum assembly"/>
    <property type="evidence" value="ECO:0007669"/>
    <property type="project" value="InterPro"/>
</dbReference>
<evidence type="ECO:0000256" key="5">
    <source>
        <dbReference type="ARBA" id="ARBA00023186"/>
    </source>
</evidence>
<keyword evidence="4 6" id="KW-1005">Bacterial flagellum biogenesis</keyword>
<dbReference type="PANTHER" id="PTHR34773:SF1">
    <property type="entry name" value="FLAGELLAR SECRETION CHAPERONE FLIS"/>
    <property type="match status" value="1"/>
</dbReference>
<dbReference type="GO" id="GO:0005829">
    <property type="term" value="C:cytosol"/>
    <property type="evidence" value="ECO:0007669"/>
    <property type="project" value="UniProtKB-SubCell"/>
</dbReference>